<protein>
    <submittedName>
        <fullName evidence="2">Uncharacterized protein</fullName>
    </submittedName>
</protein>
<feature type="non-terminal residue" evidence="2">
    <location>
        <position position="168"/>
    </location>
</feature>
<feature type="region of interest" description="Disordered" evidence="1">
    <location>
        <begin position="87"/>
        <end position="168"/>
    </location>
</feature>
<evidence type="ECO:0000256" key="1">
    <source>
        <dbReference type="SAM" id="MobiDB-lite"/>
    </source>
</evidence>
<proteinExistence type="predicted"/>
<dbReference type="EMBL" id="DRGN01000309">
    <property type="protein sequence ID" value="HEU02930.1"/>
    <property type="molecule type" value="Genomic_DNA"/>
</dbReference>
<dbReference type="Proteomes" id="UP000885680">
    <property type="component" value="Unassembled WGS sequence"/>
</dbReference>
<gene>
    <name evidence="2" type="ORF">ENH89_21960</name>
</gene>
<organism evidence="2 3">
    <name type="scientific">Aurantimonas coralicida</name>
    <dbReference type="NCBI Taxonomy" id="182270"/>
    <lineage>
        <taxon>Bacteria</taxon>
        <taxon>Pseudomonadati</taxon>
        <taxon>Pseudomonadota</taxon>
        <taxon>Alphaproteobacteria</taxon>
        <taxon>Hyphomicrobiales</taxon>
        <taxon>Aurantimonadaceae</taxon>
        <taxon>Aurantimonas</taxon>
    </lineage>
</organism>
<evidence type="ECO:0000313" key="2">
    <source>
        <dbReference type="EMBL" id="HEU02930.1"/>
    </source>
</evidence>
<comment type="caution">
    <text evidence="2">The sequence shown here is derived from an EMBL/GenBank/DDBJ whole genome shotgun (WGS) entry which is preliminary data.</text>
</comment>
<feature type="compositionally biased region" description="Basic residues" evidence="1">
    <location>
        <begin position="137"/>
        <end position="151"/>
    </location>
</feature>
<reference evidence="2" key="1">
    <citation type="journal article" date="2020" name="mSystems">
        <title>Genome- and Community-Level Interaction Insights into Carbon Utilization and Element Cycling Functions of Hydrothermarchaeota in Hydrothermal Sediment.</title>
        <authorList>
            <person name="Zhou Z."/>
            <person name="Liu Y."/>
            <person name="Xu W."/>
            <person name="Pan J."/>
            <person name="Luo Z.H."/>
            <person name="Li M."/>
        </authorList>
    </citation>
    <scope>NUCLEOTIDE SEQUENCE</scope>
    <source>
        <strain evidence="2">HyVt-347</strain>
    </source>
</reference>
<feature type="compositionally biased region" description="Low complexity" evidence="1">
    <location>
        <begin position="159"/>
        <end position="168"/>
    </location>
</feature>
<sequence length="168" mass="18554">MTETIGDTLGGVPLDEIEILDCRCADGAIVKARPRKDLPWPAVFMGTHPERGLCFFRVRHRGAANGGAGAVEVWECTEAVRRALARRRQRANARAKDGEARRLQKRHRKVEVKPGLPTPERRRPSAALGAAVLDPKRHSKSGRPRRQRAPPRRRDRDLAGPGLADVAG</sequence>
<name>A0A9C9NJ72_9HYPH</name>
<evidence type="ECO:0000313" key="3">
    <source>
        <dbReference type="Proteomes" id="UP000885680"/>
    </source>
</evidence>
<dbReference type="AlphaFoldDB" id="A0A9C9NJ72"/>
<accession>A0A9C9NJ72</accession>